<evidence type="ECO:0000313" key="2">
    <source>
        <dbReference type="Proteomes" id="UP000076532"/>
    </source>
</evidence>
<dbReference type="Proteomes" id="UP000076532">
    <property type="component" value="Unassembled WGS sequence"/>
</dbReference>
<gene>
    <name evidence="1" type="ORF">FIBSPDRAFT_971772</name>
</gene>
<organism evidence="1 2">
    <name type="scientific">Athelia psychrophila</name>
    <dbReference type="NCBI Taxonomy" id="1759441"/>
    <lineage>
        <taxon>Eukaryota</taxon>
        <taxon>Fungi</taxon>
        <taxon>Dikarya</taxon>
        <taxon>Basidiomycota</taxon>
        <taxon>Agaricomycotina</taxon>
        <taxon>Agaricomycetes</taxon>
        <taxon>Agaricomycetidae</taxon>
        <taxon>Atheliales</taxon>
        <taxon>Atheliaceae</taxon>
        <taxon>Athelia</taxon>
    </lineage>
</organism>
<evidence type="ECO:0000313" key="1">
    <source>
        <dbReference type="EMBL" id="KZP34678.1"/>
    </source>
</evidence>
<keyword evidence="2" id="KW-1185">Reference proteome</keyword>
<sequence>MCMYERPCRVYWVVAVKHPSGTTTLKISPRPSTSVTGGVQYQDLDRSHQRQDRLFQFDHQDRAKRRSRGLAVCTGWYPSRVPQGGRRPSIFLKIKTVLQDITRHHSLELGREQELLRLLHGHASSPGSELARRHWTEDRTYEAIQGHRLGDIGSSRRTRGLAMGRRSWTVKTFQEHNRIQGRRHSSYIRGYVIKIALQDSHQGLTGGYHDQDLLKLDKPRLQDVREALPRVAGW</sequence>
<reference evidence="1 2" key="1">
    <citation type="journal article" date="2016" name="Mol. Biol. Evol.">
        <title>Comparative Genomics of Early-Diverging Mushroom-Forming Fungi Provides Insights into the Origins of Lignocellulose Decay Capabilities.</title>
        <authorList>
            <person name="Nagy L.G."/>
            <person name="Riley R."/>
            <person name="Tritt A."/>
            <person name="Adam C."/>
            <person name="Daum C."/>
            <person name="Floudas D."/>
            <person name="Sun H."/>
            <person name="Yadav J.S."/>
            <person name="Pangilinan J."/>
            <person name="Larsson K.H."/>
            <person name="Matsuura K."/>
            <person name="Barry K."/>
            <person name="Labutti K."/>
            <person name="Kuo R."/>
            <person name="Ohm R.A."/>
            <person name="Bhattacharya S.S."/>
            <person name="Shirouzu T."/>
            <person name="Yoshinaga Y."/>
            <person name="Martin F.M."/>
            <person name="Grigoriev I.V."/>
            <person name="Hibbett D.S."/>
        </authorList>
    </citation>
    <scope>NUCLEOTIDE SEQUENCE [LARGE SCALE GENOMIC DNA]</scope>
    <source>
        <strain evidence="1 2">CBS 109695</strain>
    </source>
</reference>
<dbReference type="AlphaFoldDB" id="A0A166XDM6"/>
<name>A0A166XDM6_9AGAM</name>
<protein>
    <submittedName>
        <fullName evidence="1">Uncharacterized protein</fullName>
    </submittedName>
</protein>
<proteinExistence type="predicted"/>
<accession>A0A166XDM6</accession>
<dbReference type="EMBL" id="KV417480">
    <property type="protein sequence ID" value="KZP34678.1"/>
    <property type="molecule type" value="Genomic_DNA"/>
</dbReference>